<dbReference type="SMART" id="SM01411">
    <property type="entry name" value="Ephrin_rec_like"/>
    <property type="match status" value="8"/>
</dbReference>
<dbReference type="InterPro" id="IPR009030">
    <property type="entry name" value="Growth_fac_rcpt_cys_sf"/>
</dbReference>
<organism evidence="1 2">
    <name type="scientific">Mya arenaria</name>
    <name type="common">Soft-shell clam</name>
    <dbReference type="NCBI Taxonomy" id="6604"/>
    <lineage>
        <taxon>Eukaryota</taxon>
        <taxon>Metazoa</taxon>
        <taxon>Spiralia</taxon>
        <taxon>Lophotrochozoa</taxon>
        <taxon>Mollusca</taxon>
        <taxon>Bivalvia</taxon>
        <taxon>Autobranchia</taxon>
        <taxon>Heteroconchia</taxon>
        <taxon>Euheterodonta</taxon>
        <taxon>Imparidentia</taxon>
        <taxon>Neoheterodontei</taxon>
        <taxon>Myida</taxon>
        <taxon>Myoidea</taxon>
        <taxon>Myidae</taxon>
        <taxon>Mya</taxon>
    </lineage>
</organism>
<dbReference type="Proteomes" id="UP001164746">
    <property type="component" value="Chromosome 14"/>
</dbReference>
<evidence type="ECO:0000313" key="2">
    <source>
        <dbReference type="Proteomes" id="UP001164746"/>
    </source>
</evidence>
<keyword evidence="2" id="KW-1185">Reference proteome</keyword>
<reference evidence="1" key="1">
    <citation type="submission" date="2022-11" db="EMBL/GenBank/DDBJ databases">
        <title>Centuries of genome instability and evolution in soft-shell clam transmissible cancer (bioRxiv).</title>
        <authorList>
            <person name="Hart S.F.M."/>
            <person name="Yonemitsu M.A."/>
            <person name="Giersch R.M."/>
            <person name="Beal B.F."/>
            <person name="Arriagada G."/>
            <person name="Davis B.W."/>
            <person name="Ostrander E.A."/>
            <person name="Goff S.P."/>
            <person name="Metzger M.J."/>
        </authorList>
    </citation>
    <scope>NUCLEOTIDE SEQUENCE</scope>
    <source>
        <strain evidence="1">MELC-2E11</strain>
        <tissue evidence="1">Siphon/mantle</tissue>
    </source>
</reference>
<protein>
    <recommendedName>
        <fullName evidence="3">Tyrosine-protein kinase ephrin type A/B receptor-like domain-containing protein</fullName>
    </recommendedName>
</protein>
<dbReference type="SUPFAM" id="SSF57184">
    <property type="entry name" value="Growth factor receptor domain"/>
    <property type="match status" value="1"/>
</dbReference>
<accession>A0ABY7FVL4</accession>
<name>A0ABY7FVL4_MYAAR</name>
<gene>
    <name evidence="1" type="ORF">MAR_011901</name>
</gene>
<dbReference type="Gene3D" id="2.10.50.10">
    <property type="entry name" value="Tumor Necrosis Factor Receptor, subunit A, domain 2"/>
    <property type="match status" value="2"/>
</dbReference>
<dbReference type="PANTHER" id="PTHR47236">
    <property type="entry name" value="GENE, 32742-RELATED-RELATED"/>
    <property type="match status" value="1"/>
</dbReference>
<dbReference type="PANTHER" id="PTHR47236:SF4">
    <property type="entry name" value="GENE 9195-RELATED"/>
    <property type="match status" value="1"/>
</dbReference>
<proteinExistence type="predicted"/>
<evidence type="ECO:0008006" key="3">
    <source>
        <dbReference type="Google" id="ProtNLM"/>
    </source>
</evidence>
<evidence type="ECO:0000313" key="1">
    <source>
        <dbReference type="EMBL" id="WAR26197.1"/>
    </source>
</evidence>
<sequence length="1024" mass="109065">MNFIHDQPIQSSCINCPPGYFCDAGIFGAISNYSQYICPEDDFIMSIFISSAMSALSTSGANADPCLTGSYCPDQTADPVPCPAGTFNPSLSLHSEDQFLNCIGESLSAVVGPCFASFYCPLGSDSQTKEQYTVGNYCPIGYYCPVETEVICPIGKYCPTGTAVPQDCPAGYYTGSDRKKECQICPEADNLTSPSGPCGAGHYCTSGALSANPTMLSASQCPAGTVHPIVGDVCPIGHYCPEGTDNPIGCPAGTYQDLTTQDHCKDCPSGYYCPANTTTLNVFDCPACHYCPVNTTHATEYPCPPQTFNNLTNGDRMPSGPLLSKRYWLPTGMQQWNLQPTRLSLSACFVMEASIVMAQDCLRYLGLVTQTFFTDFIQYSRFLLRSRSIEAHPLDLQMVSTARRVNPSRTPISTDVHLATIVQLTSTDVPLATIVQLTSTYVPLATIVQLTSTDVPLATIVQLTQWKTATTRMNTRKTHANFAQQVTSVTMPSSQSAISNYECPRVSSATEAPSFPTPLTLSDRQLLYEPTPCPSGTIAKGTSYSNLTDCEPCKSGNYCTAISSQNVESLPCTAGYICLMGSDIATPTDNIIGYICPAGHYRLSGDIQETPCSPGTYQIQQGQDSCDICPAGRSCPDLGMNYTLPCPAGYYCLSGTQNDGEPCPIGRKYCGGEALTEPTGPCAEWYYCPAADDIGDASPLTGYLCPAGSICPANTADPIPCDPGTYQENVGKFECDACPAGYYCLSNTSFGCPDAVLEWDLNDASTNLEKPVDCSACIAGKYCTGVQIEAHARLATSVLSGIGVSDPDNSYLPNGGLCTYGFYCEEGVTTPATCPPNSFVDKEGAISQAECQPCPGGRICPENSTVSEPCWRGYYCMVTMDSAIRPNGTYNDQTGMISFASLAISVMRKALLTTQPNHVPSDISASTPQSIPSHVRLEHTGAIEPVMCPASYGEKIGALHVTFDDTCEPCHGGYYSVADGSGCLPCRAGVVCLDKAMSDNPVANNSDLAYSFGPNGTVISLPTR</sequence>
<dbReference type="EMBL" id="CP111025">
    <property type="protein sequence ID" value="WAR26197.1"/>
    <property type="molecule type" value="Genomic_DNA"/>
</dbReference>